<organism evidence="1 2">
    <name type="scientific">Tindallia californiensis</name>
    <dbReference type="NCBI Taxonomy" id="159292"/>
    <lineage>
        <taxon>Bacteria</taxon>
        <taxon>Bacillati</taxon>
        <taxon>Bacillota</taxon>
        <taxon>Clostridia</taxon>
        <taxon>Peptostreptococcales</taxon>
        <taxon>Tindalliaceae</taxon>
        <taxon>Tindallia</taxon>
    </lineage>
</organism>
<evidence type="ECO:0008006" key="3">
    <source>
        <dbReference type="Google" id="ProtNLM"/>
    </source>
</evidence>
<keyword evidence="2" id="KW-1185">Reference proteome</keyword>
<gene>
    <name evidence="1" type="ORF">SAMN05192546_11312</name>
</gene>
<dbReference type="OrthoDB" id="1779554at2"/>
<evidence type="ECO:0000313" key="2">
    <source>
        <dbReference type="Proteomes" id="UP000199230"/>
    </source>
</evidence>
<dbReference type="Gene3D" id="1.50.10.10">
    <property type="match status" value="1"/>
</dbReference>
<protein>
    <recommendedName>
        <fullName evidence="3">Glycosyl hydrolases family 8</fullName>
    </recommendedName>
</protein>
<reference evidence="1 2" key="1">
    <citation type="submission" date="2016-10" db="EMBL/GenBank/DDBJ databases">
        <authorList>
            <person name="de Groot N.N."/>
        </authorList>
    </citation>
    <scope>NUCLEOTIDE SEQUENCE [LARGE SCALE GENOMIC DNA]</scope>
    <source>
        <strain evidence="1 2">APO</strain>
    </source>
</reference>
<dbReference type="InterPro" id="IPR008928">
    <property type="entry name" value="6-hairpin_glycosidase_sf"/>
</dbReference>
<dbReference type="Proteomes" id="UP000199230">
    <property type="component" value="Unassembled WGS sequence"/>
</dbReference>
<dbReference type="RefSeq" id="WP_093315509.1">
    <property type="nucleotide sequence ID" value="NZ_FNPV01000013.1"/>
</dbReference>
<accession>A0A1H3R8J9</accession>
<dbReference type="InterPro" id="IPR012341">
    <property type="entry name" value="6hp_glycosidase-like_sf"/>
</dbReference>
<sequence>MIKNTVLLLFIALLILGGTVWILTTQQPETVSLQLTEESEAFKNPGREKPLLDFIEAFFLVEDTLLMRTSLVEEREMMATGEEVLSESIGLYMEYFRRREKENEFHQLVTLLEKYFVCEEKLIAWKINPSEMNSKEPTINAPVDDLRIINQLIIAHEKWEGYGYADLARVLADALYVHSVREKQMLVFNHPEAEVAPLVYNDFEALLRLSKMDDRWQKVLQKALHHTLEQQISGVPFYKDDYWVNQGLVEEGEYLVLENLWIMYYKATIGVKDKEALEWLVVQMDQGPVLGRYRLTEESFSGNESPAIYGVISRIAKIYEDEQLYLLATEALDRMVTKEGIYAGGFVDSLTGQAYSYDQLISLLGY</sequence>
<dbReference type="GO" id="GO:0005975">
    <property type="term" value="P:carbohydrate metabolic process"/>
    <property type="evidence" value="ECO:0007669"/>
    <property type="project" value="InterPro"/>
</dbReference>
<name>A0A1H3R8J9_9FIRM</name>
<dbReference type="SUPFAM" id="SSF48208">
    <property type="entry name" value="Six-hairpin glycosidases"/>
    <property type="match status" value="1"/>
</dbReference>
<dbReference type="EMBL" id="FNPV01000013">
    <property type="protein sequence ID" value="SDZ21558.1"/>
    <property type="molecule type" value="Genomic_DNA"/>
</dbReference>
<proteinExistence type="predicted"/>
<evidence type="ECO:0000313" key="1">
    <source>
        <dbReference type="EMBL" id="SDZ21558.1"/>
    </source>
</evidence>
<dbReference type="AlphaFoldDB" id="A0A1H3R8J9"/>
<dbReference type="STRING" id="159292.SAMN05192546_11312"/>